<dbReference type="Proteomes" id="UP000294599">
    <property type="component" value="Unassembled WGS sequence"/>
</dbReference>
<dbReference type="Gene3D" id="3.30.530.80">
    <property type="match status" value="1"/>
</dbReference>
<evidence type="ECO:0000256" key="1">
    <source>
        <dbReference type="SAM" id="SignalP"/>
    </source>
</evidence>
<organism evidence="3 4">
    <name type="scientific">Pseudofulvimonas gallinarii</name>
    <dbReference type="NCBI Taxonomy" id="634155"/>
    <lineage>
        <taxon>Bacteria</taxon>
        <taxon>Pseudomonadati</taxon>
        <taxon>Pseudomonadota</taxon>
        <taxon>Gammaproteobacteria</taxon>
        <taxon>Lysobacterales</taxon>
        <taxon>Rhodanobacteraceae</taxon>
        <taxon>Pseudofulvimonas</taxon>
    </lineage>
</organism>
<dbReference type="OrthoDB" id="894059at2"/>
<gene>
    <name evidence="3" type="ORF">EDC25_104160</name>
</gene>
<dbReference type="RefSeq" id="WP_123521685.1">
    <property type="nucleotide sequence ID" value="NZ_JBHLWF010000088.1"/>
</dbReference>
<proteinExistence type="predicted"/>
<evidence type="ECO:0000313" key="3">
    <source>
        <dbReference type="EMBL" id="TCT00168.1"/>
    </source>
</evidence>
<evidence type="ECO:0000259" key="2">
    <source>
        <dbReference type="Pfam" id="PF14730"/>
    </source>
</evidence>
<feature type="domain" description="DUF4468" evidence="2">
    <location>
        <begin position="37"/>
        <end position="130"/>
    </location>
</feature>
<dbReference type="InterPro" id="IPR027823">
    <property type="entry name" value="DUF4468"/>
</dbReference>
<dbReference type="EMBL" id="SMAF01000004">
    <property type="protein sequence ID" value="TCT00168.1"/>
    <property type="molecule type" value="Genomic_DNA"/>
</dbReference>
<accession>A0A4S3KZ78</accession>
<evidence type="ECO:0000313" key="4">
    <source>
        <dbReference type="Proteomes" id="UP000294599"/>
    </source>
</evidence>
<keyword evidence="1" id="KW-0732">Signal</keyword>
<sequence>MTNVKCVVAFVAMSIAGALAAQERHHLLPLVDGKIHFSEIVEVDGADKDSLYSRAKLWFASKFASADALTLDDRQNGVLLGRGRVLVKENEVGVRTLISQGQYVEKTWDSVVKIQVKDGRYKVDFYDIVYTFSMPGNTVGHNPLPRNLDQLFADRKMYKRDGTLKRGAPSNISSWTNGVYTSMMSELREAMSVRVILEDF</sequence>
<feature type="chain" id="PRO_5030100333" evidence="1">
    <location>
        <begin position="21"/>
        <end position="200"/>
    </location>
</feature>
<dbReference type="Pfam" id="PF14730">
    <property type="entry name" value="DUF4468"/>
    <property type="match status" value="1"/>
</dbReference>
<comment type="caution">
    <text evidence="3">The sequence shown here is derived from an EMBL/GenBank/DDBJ whole genome shotgun (WGS) entry which is preliminary data.</text>
</comment>
<name>A0A4S3KZ78_9GAMM</name>
<reference evidence="3 4" key="1">
    <citation type="submission" date="2019-03" db="EMBL/GenBank/DDBJ databases">
        <title>Genomic Encyclopedia of Type Strains, Phase IV (KMG-IV): sequencing the most valuable type-strain genomes for metagenomic binning, comparative biology and taxonomic classification.</title>
        <authorList>
            <person name="Goeker M."/>
        </authorList>
    </citation>
    <scope>NUCLEOTIDE SEQUENCE [LARGE SCALE GENOMIC DNA]</scope>
    <source>
        <strain evidence="3 4">DSM 21944</strain>
    </source>
</reference>
<keyword evidence="4" id="KW-1185">Reference proteome</keyword>
<protein>
    <submittedName>
        <fullName evidence="3">Uncharacterized protein with TBP-like fold DUF4468</fullName>
    </submittedName>
</protein>
<dbReference type="AlphaFoldDB" id="A0A4S3KZ78"/>
<feature type="signal peptide" evidence="1">
    <location>
        <begin position="1"/>
        <end position="20"/>
    </location>
</feature>